<accession>A0A419SNF7</accession>
<feature type="repeat" description="TPR" evidence="1">
    <location>
        <begin position="430"/>
        <end position="463"/>
    </location>
</feature>
<name>A0A419SNF7_9BACL</name>
<organism evidence="2 3">
    <name type="scientific">Ammoniphilus oxalaticus</name>
    <dbReference type="NCBI Taxonomy" id="66863"/>
    <lineage>
        <taxon>Bacteria</taxon>
        <taxon>Bacillati</taxon>
        <taxon>Bacillota</taxon>
        <taxon>Bacilli</taxon>
        <taxon>Bacillales</taxon>
        <taxon>Paenibacillaceae</taxon>
        <taxon>Aneurinibacillus group</taxon>
        <taxon>Ammoniphilus</taxon>
    </lineage>
</organism>
<dbReference type="PROSITE" id="PS50005">
    <property type="entry name" value="TPR"/>
    <property type="match status" value="2"/>
</dbReference>
<gene>
    <name evidence="2" type="ORF">BEP19_02060</name>
</gene>
<dbReference type="Gene3D" id="1.25.40.10">
    <property type="entry name" value="Tetratricopeptide repeat domain"/>
    <property type="match status" value="3"/>
</dbReference>
<evidence type="ECO:0000313" key="3">
    <source>
        <dbReference type="Proteomes" id="UP000284219"/>
    </source>
</evidence>
<dbReference type="Pfam" id="PF13432">
    <property type="entry name" value="TPR_16"/>
    <property type="match status" value="2"/>
</dbReference>
<evidence type="ECO:0000313" key="2">
    <source>
        <dbReference type="EMBL" id="RKD25749.1"/>
    </source>
</evidence>
<dbReference type="InterPro" id="IPR011990">
    <property type="entry name" value="TPR-like_helical_dom_sf"/>
</dbReference>
<dbReference type="PANTHER" id="PTHR12558">
    <property type="entry name" value="CELL DIVISION CYCLE 16,23,27"/>
    <property type="match status" value="1"/>
</dbReference>
<keyword evidence="3" id="KW-1185">Reference proteome</keyword>
<comment type="caution">
    <text evidence="2">The sequence shown here is derived from an EMBL/GenBank/DDBJ whole genome shotgun (WGS) entry which is preliminary data.</text>
</comment>
<dbReference type="Proteomes" id="UP000284219">
    <property type="component" value="Unassembled WGS sequence"/>
</dbReference>
<reference evidence="2 3" key="1">
    <citation type="submission" date="2016-08" db="EMBL/GenBank/DDBJ databases">
        <title>Novel Firmicute Genomes.</title>
        <authorList>
            <person name="Poppleton D.I."/>
            <person name="Gribaldo S."/>
        </authorList>
    </citation>
    <scope>NUCLEOTIDE SEQUENCE [LARGE SCALE GENOMIC DNA]</scope>
    <source>
        <strain evidence="2 3">RAOx-1</strain>
    </source>
</reference>
<evidence type="ECO:0000256" key="1">
    <source>
        <dbReference type="PROSITE-ProRule" id="PRU00339"/>
    </source>
</evidence>
<feature type="repeat" description="TPR" evidence="1">
    <location>
        <begin position="191"/>
        <end position="224"/>
    </location>
</feature>
<dbReference type="SMART" id="SM00028">
    <property type="entry name" value="TPR"/>
    <property type="match status" value="7"/>
</dbReference>
<dbReference type="OrthoDB" id="2370959at2"/>
<dbReference type="SUPFAM" id="SSF48452">
    <property type="entry name" value="TPR-like"/>
    <property type="match status" value="2"/>
</dbReference>
<dbReference type="PANTHER" id="PTHR12558:SF13">
    <property type="entry name" value="CELL DIVISION CYCLE PROTEIN 27 HOMOLOG"/>
    <property type="match status" value="1"/>
</dbReference>
<proteinExistence type="predicted"/>
<sequence length="491" mass="56992">MLVKHLFGSLMERLDEVEERWVAAESSEQKQTLRKELFKLRQMSDDILDSWLSFEEQLSVFDKQMQTEQLGTDDTKALGAEKGPFKEIPDDVADKILQEIKNMAEEKPSSNMVSFMSGDVARMFRKGQGYYNLLMYPHASDHFREVLEQEPDLDVARMFLAFSELMNGSIDEADRHFYLLSKTTDQYVLQATALNAQGCIMAARREWEKADHFFEQAIALYPKLKDPHFNRALVWMELGQYSKAKPIWLQLAKQDQEDWEALIQLAHCYIAEGEEDKANYTLTQIRNTADDREALVETAKIFERMRQFGNAALCFQMALQEDPYDADAWHGLGWNLWHADGQPLGVDHIQKAIELAPEHPDYQFSYGWILYHQRAYEEAEDVFRTLLDKDPGYTLALAGLAQVLTSKQQWEEAEALCYQMIGESHPPIKSLGYFQAGRMAMARANYERAQRYFSESVQLDPSMKDGRLWLGLAHYLNGERDRAREVWEEHF</sequence>
<keyword evidence="1" id="KW-0802">TPR repeat</keyword>
<protein>
    <submittedName>
        <fullName evidence="2">Uncharacterized protein</fullName>
    </submittedName>
</protein>
<dbReference type="InterPro" id="IPR019734">
    <property type="entry name" value="TPR_rpt"/>
</dbReference>
<dbReference type="AlphaFoldDB" id="A0A419SNF7"/>
<dbReference type="RefSeq" id="WP_120188423.1">
    <property type="nucleotide sequence ID" value="NZ_MCHY01000006.1"/>
</dbReference>
<dbReference type="EMBL" id="MCHY01000006">
    <property type="protein sequence ID" value="RKD25749.1"/>
    <property type="molecule type" value="Genomic_DNA"/>
</dbReference>